<reference evidence="1" key="1">
    <citation type="journal article" date="2010" name="Science">
        <title>Plasticity of animal genome architecture unmasked by rapid evolution of a pelagic tunicate.</title>
        <authorList>
            <person name="Denoeud F."/>
            <person name="Henriet S."/>
            <person name="Mungpakdee S."/>
            <person name="Aury J.M."/>
            <person name="Da Silva C."/>
            <person name="Brinkmann H."/>
            <person name="Mikhaleva J."/>
            <person name="Olsen L.C."/>
            <person name="Jubin C."/>
            <person name="Canestro C."/>
            <person name="Bouquet J.M."/>
            <person name="Danks G."/>
            <person name="Poulain J."/>
            <person name="Campsteijn C."/>
            <person name="Adamski M."/>
            <person name="Cross I."/>
            <person name="Yadetie F."/>
            <person name="Muffato M."/>
            <person name="Louis A."/>
            <person name="Butcher S."/>
            <person name="Tsagkogeorga G."/>
            <person name="Konrad A."/>
            <person name="Singh S."/>
            <person name="Jensen M.F."/>
            <person name="Cong E.H."/>
            <person name="Eikeseth-Otteraa H."/>
            <person name="Noel B."/>
            <person name="Anthouard V."/>
            <person name="Porcel B.M."/>
            <person name="Kachouri-Lafond R."/>
            <person name="Nishino A."/>
            <person name="Ugolini M."/>
            <person name="Chourrout P."/>
            <person name="Nishida H."/>
            <person name="Aasland R."/>
            <person name="Huzurbazar S."/>
            <person name="Westhof E."/>
            <person name="Delsuc F."/>
            <person name="Lehrach H."/>
            <person name="Reinhardt R."/>
            <person name="Weissenbach J."/>
            <person name="Roy S.W."/>
            <person name="Artiguenave F."/>
            <person name="Postlethwait J.H."/>
            <person name="Manak J.R."/>
            <person name="Thompson E.M."/>
            <person name="Jaillon O."/>
            <person name="Du Pasquier L."/>
            <person name="Boudinot P."/>
            <person name="Liberles D.A."/>
            <person name="Volff J.N."/>
            <person name="Philippe H."/>
            <person name="Lenhard B."/>
            <person name="Roest Crollius H."/>
            <person name="Wincker P."/>
            <person name="Chourrout D."/>
        </authorList>
    </citation>
    <scope>NUCLEOTIDE SEQUENCE [LARGE SCALE GENOMIC DNA]</scope>
</reference>
<sequence length="125" mass="14956">MSSRKRIAVPLSEKKRYAEMIMKGASRSTISDLYRKKYKSELPERTFFAWRKQAKSLVEVKSNHRCVQSWKKSTSIEKFEEKIKEEYVKRQIKLKKRGLTTFVRQIQTEFFADDEIIKSLKLSTR</sequence>
<gene>
    <name evidence="1" type="ORF">GSOID_T00025538001</name>
</gene>
<accession>E4Y7M1</accession>
<name>E4Y7M1_OIKDI</name>
<dbReference type="Proteomes" id="UP000011014">
    <property type="component" value="Unassembled WGS sequence"/>
</dbReference>
<dbReference type="AlphaFoldDB" id="E4Y7M1"/>
<protein>
    <submittedName>
        <fullName evidence="1">Uncharacterized protein</fullName>
    </submittedName>
</protein>
<proteinExistence type="predicted"/>
<dbReference type="EMBL" id="FN654310">
    <property type="protein sequence ID" value="CBY31621.1"/>
    <property type="molecule type" value="Genomic_DNA"/>
</dbReference>
<evidence type="ECO:0000313" key="1">
    <source>
        <dbReference type="EMBL" id="CBY31621.1"/>
    </source>
</evidence>
<organism evidence="1">
    <name type="scientific">Oikopleura dioica</name>
    <name type="common">Tunicate</name>
    <dbReference type="NCBI Taxonomy" id="34765"/>
    <lineage>
        <taxon>Eukaryota</taxon>
        <taxon>Metazoa</taxon>
        <taxon>Chordata</taxon>
        <taxon>Tunicata</taxon>
        <taxon>Appendicularia</taxon>
        <taxon>Copelata</taxon>
        <taxon>Oikopleuridae</taxon>
        <taxon>Oikopleura</taxon>
    </lineage>
</organism>